<comment type="function">
    <text evidence="9">The M ring may be actively involved in energy transduction.</text>
</comment>
<dbReference type="GO" id="GO:0009431">
    <property type="term" value="C:bacterial-type flagellum basal body, MS ring"/>
    <property type="evidence" value="ECO:0007669"/>
    <property type="project" value="InterPro"/>
</dbReference>
<evidence type="ECO:0000256" key="3">
    <source>
        <dbReference type="ARBA" id="ARBA00007971"/>
    </source>
</evidence>
<feature type="compositionally biased region" description="Polar residues" evidence="10">
    <location>
        <begin position="293"/>
        <end position="312"/>
    </location>
</feature>
<feature type="transmembrane region" description="Helical" evidence="11">
    <location>
        <begin position="436"/>
        <end position="454"/>
    </location>
</feature>
<evidence type="ECO:0000256" key="11">
    <source>
        <dbReference type="SAM" id="Phobius"/>
    </source>
</evidence>
<comment type="subcellular location">
    <subcellularLocation>
        <location evidence="1 9">Bacterial flagellum basal body</location>
    </subcellularLocation>
    <subcellularLocation>
        <location evidence="2">Cell membrane</location>
        <topology evidence="2">Multi-pass membrane protein</topology>
    </subcellularLocation>
</comment>
<dbReference type="PANTHER" id="PTHR30046:SF0">
    <property type="entry name" value="FLAGELLAR M-RING PROTEIN"/>
    <property type="match status" value="1"/>
</dbReference>
<keyword evidence="7 11" id="KW-0472">Membrane</keyword>
<proteinExistence type="inferred from homology"/>
<dbReference type="InterPro" id="IPR013556">
    <property type="entry name" value="Flag_M-ring_C"/>
</dbReference>
<feature type="transmembrane region" description="Helical" evidence="11">
    <location>
        <begin position="20"/>
        <end position="41"/>
    </location>
</feature>
<dbReference type="PIRSF" id="PIRSF004862">
    <property type="entry name" value="FliF"/>
    <property type="match status" value="1"/>
</dbReference>
<organism evidence="14 15">
    <name type="scientific">Chelativorans petroleitrophicus</name>
    <dbReference type="NCBI Taxonomy" id="2975484"/>
    <lineage>
        <taxon>Bacteria</taxon>
        <taxon>Pseudomonadati</taxon>
        <taxon>Pseudomonadota</taxon>
        <taxon>Alphaproteobacteria</taxon>
        <taxon>Hyphomicrobiales</taxon>
        <taxon>Phyllobacteriaceae</taxon>
        <taxon>Chelativorans</taxon>
    </lineage>
</organism>
<evidence type="ECO:0000256" key="6">
    <source>
        <dbReference type="ARBA" id="ARBA00022989"/>
    </source>
</evidence>
<feature type="domain" description="Flagellar M-ring N-terminal" evidence="12">
    <location>
        <begin position="42"/>
        <end position="215"/>
    </location>
</feature>
<keyword evidence="15" id="KW-1185">Reference proteome</keyword>
<sequence>MPEQLQTVVENLKSLGPRRLAMMGGVLALVMAVVVAGAIYLNRPAYETLYVGLERSDVNQIGLVLGEAGISFDVASDGTTVLVPAGRTAQARMLLAEKGLPTSTNAGYELFDNVGSLGLTTFMQEVTRVRALEGEIARTLQSIAGIKAARVHIVMPERGNFRREAQEPSASVVIRTSGIDAAAKAASIRYLVAAAVPGLTAEKVTVLDSSGILLAAGEDLANNSAQRSIGVERTVEAQVEENIRRALAPYLGPDNFRASVKAEVNTDSRQIEEVIYDPDSRVERSVQIVRTADSATQETAATPTTVQQNLPQEETPAGETPRSTEQSERREETTNYELNTKRIAIVSNGYQVTRLSIAVVVNQSRLASLLGPSTSPQALSERLEEIEAIVASAAGLDEQRGDKLNVAAVEFIEGLDGEEIVSPGPAYYLAQHAGTLINAAAFILVAFLITWFGLKPLGRMLMAPAMADGAQVPELATPSAEQAQLRLAADGEVHDEEEEEEEGRIRFRPGPHARLARMVDLSEERTAMILRKWVRAEAEAAN</sequence>
<keyword evidence="14" id="KW-0969">Cilium</keyword>
<keyword evidence="14" id="KW-0282">Flagellum</keyword>
<dbReference type="Proteomes" id="UP001149009">
    <property type="component" value="Unassembled WGS sequence"/>
</dbReference>
<gene>
    <name evidence="14" type="primary">fliF</name>
    <name evidence="14" type="ORF">NYR54_03000</name>
</gene>
<accession>A0A9X3AYZ2</accession>
<evidence type="ECO:0000256" key="2">
    <source>
        <dbReference type="ARBA" id="ARBA00004651"/>
    </source>
</evidence>
<dbReference type="EMBL" id="JAODNV010000004">
    <property type="protein sequence ID" value="MCT8989270.1"/>
    <property type="molecule type" value="Genomic_DNA"/>
</dbReference>
<keyword evidence="6 11" id="KW-1133">Transmembrane helix</keyword>
<dbReference type="RefSeq" id="WP_261513975.1">
    <property type="nucleotide sequence ID" value="NZ_JAODNV010000004.1"/>
</dbReference>
<evidence type="ECO:0000313" key="15">
    <source>
        <dbReference type="Proteomes" id="UP001149009"/>
    </source>
</evidence>
<evidence type="ECO:0000256" key="1">
    <source>
        <dbReference type="ARBA" id="ARBA00004117"/>
    </source>
</evidence>
<keyword evidence="5 11" id="KW-0812">Transmembrane</keyword>
<dbReference type="InterPro" id="IPR045851">
    <property type="entry name" value="AMP-bd_C_sf"/>
</dbReference>
<dbReference type="NCBIfam" id="TIGR00206">
    <property type="entry name" value="fliF"/>
    <property type="match status" value="1"/>
</dbReference>
<comment type="caution">
    <text evidence="14">The sequence shown here is derived from an EMBL/GenBank/DDBJ whole genome shotgun (WGS) entry which is preliminary data.</text>
</comment>
<evidence type="ECO:0000256" key="9">
    <source>
        <dbReference type="PIRNR" id="PIRNR004862"/>
    </source>
</evidence>
<evidence type="ECO:0000256" key="7">
    <source>
        <dbReference type="ARBA" id="ARBA00023136"/>
    </source>
</evidence>
<dbReference type="InterPro" id="IPR006182">
    <property type="entry name" value="FliF_N_dom"/>
</dbReference>
<keyword evidence="4" id="KW-1003">Cell membrane</keyword>
<dbReference type="Gene3D" id="3.30.300.30">
    <property type="match status" value="1"/>
</dbReference>
<evidence type="ECO:0000313" key="14">
    <source>
        <dbReference type="EMBL" id="MCT8989270.1"/>
    </source>
</evidence>
<comment type="similarity">
    <text evidence="3 9">Belongs to the FliF family.</text>
</comment>
<dbReference type="PRINTS" id="PR01009">
    <property type="entry name" value="FLGMRINGFLIF"/>
</dbReference>
<dbReference type="PANTHER" id="PTHR30046">
    <property type="entry name" value="FLAGELLAR M-RING PROTEIN"/>
    <property type="match status" value="1"/>
</dbReference>
<dbReference type="GO" id="GO:0071973">
    <property type="term" value="P:bacterial-type flagellum-dependent cell motility"/>
    <property type="evidence" value="ECO:0007669"/>
    <property type="project" value="InterPro"/>
</dbReference>
<feature type="region of interest" description="Disordered" evidence="10">
    <location>
        <begin position="292"/>
        <end position="335"/>
    </location>
</feature>
<evidence type="ECO:0000256" key="8">
    <source>
        <dbReference type="ARBA" id="ARBA00023143"/>
    </source>
</evidence>
<reference evidence="14" key="1">
    <citation type="submission" date="2022-08" db="EMBL/GenBank/DDBJ databases">
        <title>Chelativorans sichuanense sp. nov., a paraffin oil-degrading bacterium isolated from a mixture of oil-based drill cuttings and paddy soil.</title>
        <authorList>
            <person name="Yu J."/>
            <person name="Liu H."/>
            <person name="Chen Q."/>
        </authorList>
    </citation>
    <scope>NUCLEOTIDE SEQUENCE</scope>
    <source>
        <strain evidence="14">SCAU 2101</strain>
    </source>
</reference>
<evidence type="ECO:0000256" key="10">
    <source>
        <dbReference type="SAM" id="MobiDB-lite"/>
    </source>
</evidence>
<dbReference type="GO" id="GO:0003774">
    <property type="term" value="F:cytoskeletal motor activity"/>
    <property type="evidence" value="ECO:0007669"/>
    <property type="project" value="InterPro"/>
</dbReference>
<evidence type="ECO:0000259" key="13">
    <source>
        <dbReference type="Pfam" id="PF08345"/>
    </source>
</evidence>
<evidence type="ECO:0000259" key="12">
    <source>
        <dbReference type="Pfam" id="PF01514"/>
    </source>
</evidence>
<keyword evidence="14" id="KW-0966">Cell projection</keyword>
<evidence type="ECO:0000256" key="4">
    <source>
        <dbReference type="ARBA" id="ARBA00022475"/>
    </source>
</evidence>
<dbReference type="Pfam" id="PF01514">
    <property type="entry name" value="YscJ_FliF"/>
    <property type="match status" value="1"/>
</dbReference>
<name>A0A9X3AYZ2_9HYPH</name>
<feature type="domain" description="Flagellar M-ring C-terminal" evidence="13">
    <location>
        <begin position="247"/>
        <end position="411"/>
    </location>
</feature>
<dbReference type="InterPro" id="IPR043427">
    <property type="entry name" value="YscJ/FliF"/>
</dbReference>
<keyword evidence="8 9" id="KW-0975">Bacterial flagellum</keyword>
<protein>
    <recommendedName>
        <fullName evidence="9">Flagellar M-ring protein</fullName>
    </recommendedName>
</protein>
<evidence type="ECO:0000256" key="5">
    <source>
        <dbReference type="ARBA" id="ARBA00022692"/>
    </source>
</evidence>
<dbReference type="Pfam" id="PF08345">
    <property type="entry name" value="YscJ_FliF_C"/>
    <property type="match status" value="1"/>
</dbReference>
<dbReference type="AlphaFoldDB" id="A0A9X3AYZ2"/>
<dbReference type="InterPro" id="IPR000067">
    <property type="entry name" value="FlgMring_FliF"/>
</dbReference>
<dbReference type="GO" id="GO:0005886">
    <property type="term" value="C:plasma membrane"/>
    <property type="evidence" value="ECO:0007669"/>
    <property type="project" value="UniProtKB-SubCell"/>
</dbReference>